<evidence type="ECO:0000313" key="2">
    <source>
        <dbReference type="EMBL" id="KFG40018.1"/>
    </source>
</evidence>
<proteinExistence type="predicted"/>
<evidence type="ECO:0000256" key="1">
    <source>
        <dbReference type="SAM" id="MobiDB-lite"/>
    </source>
</evidence>
<dbReference type="AlphaFoldDB" id="A0A086K6K0"/>
<feature type="region of interest" description="Disordered" evidence="1">
    <location>
        <begin position="62"/>
        <end position="99"/>
    </location>
</feature>
<feature type="compositionally biased region" description="Basic and acidic residues" evidence="1">
    <location>
        <begin position="25"/>
        <end position="36"/>
    </location>
</feature>
<protein>
    <submittedName>
        <fullName evidence="2">Uncharacterized protein</fullName>
    </submittedName>
</protein>
<feature type="compositionally biased region" description="Basic and acidic residues" evidence="1">
    <location>
        <begin position="64"/>
        <end position="99"/>
    </location>
</feature>
<evidence type="ECO:0000313" key="3">
    <source>
        <dbReference type="Proteomes" id="UP000028837"/>
    </source>
</evidence>
<accession>A0A086K6K0</accession>
<feature type="region of interest" description="Disordered" evidence="1">
    <location>
        <begin position="1"/>
        <end position="36"/>
    </location>
</feature>
<comment type="caution">
    <text evidence="2">The sequence shown here is derived from an EMBL/GenBank/DDBJ whole genome shotgun (WGS) entry which is preliminary data.</text>
</comment>
<dbReference type="Proteomes" id="UP000028837">
    <property type="component" value="Unassembled WGS sequence"/>
</dbReference>
<name>A0A086K6K0_TOXGO</name>
<dbReference type="EMBL" id="AHZU02000800">
    <property type="protein sequence ID" value="KFG40018.1"/>
    <property type="molecule type" value="Genomic_DNA"/>
</dbReference>
<organism evidence="2 3">
    <name type="scientific">Toxoplasma gondii GAB2-2007-GAL-DOM2</name>
    <dbReference type="NCBI Taxonomy" id="1130820"/>
    <lineage>
        <taxon>Eukaryota</taxon>
        <taxon>Sar</taxon>
        <taxon>Alveolata</taxon>
        <taxon>Apicomplexa</taxon>
        <taxon>Conoidasida</taxon>
        <taxon>Coccidia</taxon>
        <taxon>Eucoccidiorida</taxon>
        <taxon>Eimeriorina</taxon>
        <taxon>Sarcocystidae</taxon>
        <taxon>Toxoplasma</taxon>
    </lineage>
</organism>
<dbReference type="VEuPathDB" id="ToxoDB:TGDOM2_285880"/>
<sequence length="99" mass="11877">MRPERRKVRGPSMSPLSSRQKKGRKAETHGRRRLDTQKRVLFRNLEVLNFLERMNLWRWKKRGARGERTSGEGTKRKEQCNFGEMRNREIHRTAGREEG</sequence>
<reference evidence="2 3" key="1">
    <citation type="submission" date="2014-02" db="EMBL/GenBank/DDBJ databases">
        <authorList>
            <person name="Sibley D."/>
            <person name="Venepally P."/>
            <person name="Karamycheva S."/>
            <person name="Hadjithomas M."/>
            <person name="Khan A."/>
            <person name="Brunk B."/>
            <person name="Roos D."/>
            <person name="Caler E."/>
            <person name="Lorenzi H."/>
        </authorList>
    </citation>
    <scope>NUCLEOTIDE SEQUENCE [LARGE SCALE GENOMIC DNA]</scope>
    <source>
        <strain evidence="2 3">GAB2-2007-GAL-DOM2</strain>
    </source>
</reference>
<gene>
    <name evidence="2" type="ORF">TGDOM2_285880</name>
</gene>